<evidence type="ECO:0000256" key="3">
    <source>
        <dbReference type="SAM" id="MobiDB-lite"/>
    </source>
</evidence>
<feature type="compositionally biased region" description="Basic and acidic residues" evidence="3">
    <location>
        <begin position="46"/>
        <end position="55"/>
    </location>
</feature>
<feature type="transmembrane region" description="Helical" evidence="4">
    <location>
        <begin position="277"/>
        <end position="295"/>
    </location>
</feature>
<dbReference type="Pfam" id="PF07690">
    <property type="entry name" value="MFS_1"/>
    <property type="match status" value="1"/>
</dbReference>
<feature type="domain" description="Major facilitator superfamily (MFS) profile" evidence="5">
    <location>
        <begin position="279"/>
        <end position="464"/>
    </location>
</feature>
<feature type="region of interest" description="Disordered" evidence="3">
    <location>
        <begin position="31"/>
        <end position="55"/>
    </location>
</feature>
<evidence type="ECO:0000256" key="4">
    <source>
        <dbReference type="SAM" id="Phobius"/>
    </source>
</evidence>
<evidence type="ECO:0000256" key="2">
    <source>
        <dbReference type="ARBA" id="ARBA00006727"/>
    </source>
</evidence>
<dbReference type="SUPFAM" id="SSF103473">
    <property type="entry name" value="MFS general substrate transporter"/>
    <property type="match status" value="1"/>
</dbReference>
<evidence type="ECO:0000259" key="5">
    <source>
        <dbReference type="PROSITE" id="PS50850"/>
    </source>
</evidence>
<keyword evidence="4" id="KW-1133">Transmembrane helix</keyword>
<feature type="transmembrane region" description="Helical" evidence="4">
    <location>
        <begin position="343"/>
        <end position="361"/>
    </location>
</feature>
<feature type="transmembrane region" description="Helical" evidence="4">
    <location>
        <begin position="234"/>
        <end position="256"/>
    </location>
</feature>
<feature type="transmembrane region" description="Helical" evidence="4">
    <location>
        <begin position="110"/>
        <end position="130"/>
    </location>
</feature>
<evidence type="ECO:0000256" key="1">
    <source>
        <dbReference type="ARBA" id="ARBA00004141"/>
    </source>
</evidence>
<feature type="transmembrane region" description="Helical" evidence="4">
    <location>
        <begin position="66"/>
        <end position="90"/>
    </location>
</feature>
<reference evidence="6 7" key="1">
    <citation type="journal article" date="2019" name="Nat. Ecol. Evol.">
        <title>Megaphylogeny resolves global patterns of mushroom evolution.</title>
        <authorList>
            <person name="Varga T."/>
            <person name="Krizsan K."/>
            <person name="Foldi C."/>
            <person name="Dima B."/>
            <person name="Sanchez-Garcia M."/>
            <person name="Sanchez-Ramirez S."/>
            <person name="Szollosi G.J."/>
            <person name="Szarkandi J.G."/>
            <person name="Papp V."/>
            <person name="Albert L."/>
            <person name="Andreopoulos W."/>
            <person name="Angelini C."/>
            <person name="Antonin V."/>
            <person name="Barry K.W."/>
            <person name="Bougher N.L."/>
            <person name="Buchanan P."/>
            <person name="Buyck B."/>
            <person name="Bense V."/>
            <person name="Catcheside P."/>
            <person name="Chovatia M."/>
            <person name="Cooper J."/>
            <person name="Damon W."/>
            <person name="Desjardin D."/>
            <person name="Finy P."/>
            <person name="Geml J."/>
            <person name="Haridas S."/>
            <person name="Hughes K."/>
            <person name="Justo A."/>
            <person name="Karasinski D."/>
            <person name="Kautmanova I."/>
            <person name="Kiss B."/>
            <person name="Kocsube S."/>
            <person name="Kotiranta H."/>
            <person name="LaButti K.M."/>
            <person name="Lechner B.E."/>
            <person name="Liimatainen K."/>
            <person name="Lipzen A."/>
            <person name="Lukacs Z."/>
            <person name="Mihaltcheva S."/>
            <person name="Morgado L.N."/>
            <person name="Niskanen T."/>
            <person name="Noordeloos M.E."/>
            <person name="Ohm R.A."/>
            <person name="Ortiz-Santana B."/>
            <person name="Ovrebo C."/>
            <person name="Racz N."/>
            <person name="Riley R."/>
            <person name="Savchenko A."/>
            <person name="Shiryaev A."/>
            <person name="Soop K."/>
            <person name="Spirin V."/>
            <person name="Szebenyi C."/>
            <person name="Tomsovsky M."/>
            <person name="Tulloss R.E."/>
            <person name="Uehling J."/>
            <person name="Grigoriev I.V."/>
            <person name="Vagvolgyi C."/>
            <person name="Papp T."/>
            <person name="Martin F.M."/>
            <person name="Miettinen O."/>
            <person name="Hibbett D.S."/>
            <person name="Nagy L.G."/>
        </authorList>
    </citation>
    <scope>NUCLEOTIDE SEQUENCE [LARGE SCALE GENOMIC DNA]</scope>
    <source>
        <strain evidence="6 7">CBS 962.96</strain>
    </source>
</reference>
<dbReference type="PROSITE" id="PS50850">
    <property type="entry name" value="MFS"/>
    <property type="match status" value="1"/>
</dbReference>
<keyword evidence="4" id="KW-0812">Transmembrane</keyword>
<keyword evidence="7" id="KW-1185">Reference proteome</keyword>
<proteinExistence type="inferred from homology"/>
<feature type="transmembrane region" description="Helical" evidence="4">
    <location>
        <begin position="201"/>
        <end position="222"/>
    </location>
</feature>
<gene>
    <name evidence="6" type="ORF">K435DRAFT_965706</name>
</gene>
<feature type="transmembrane region" description="Helical" evidence="4">
    <location>
        <begin position="437"/>
        <end position="456"/>
    </location>
</feature>
<dbReference type="InterPro" id="IPR020846">
    <property type="entry name" value="MFS_dom"/>
</dbReference>
<dbReference type="OrthoDB" id="6509908at2759"/>
<evidence type="ECO:0000313" key="7">
    <source>
        <dbReference type="Proteomes" id="UP000297245"/>
    </source>
</evidence>
<keyword evidence="4" id="KW-0472">Membrane</keyword>
<dbReference type="Gene3D" id="1.20.1250.20">
    <property type="entry name" value="MFS general substrate transporter like domains"/>
    <property type="match status" value="2"/>
</dbReference>
<accession>A0A4S8M568</accession>
<dbReference type="PANTHER" id="PTHR11360:SF177">
    <property type="entry name" value="RIBOFLAVIN TRANSPORTER MCH5"/>
    <property type="match status" value="1"/>
</dbReference>
<feature type="transmembrane region" description="Helical" evidence="4">
    <location>
        <begin position="367"/>
        <end position="386"/>
    </location>
</feature>
<dbReference type="AlphaFoldDB" id="A0A4S8M568"/>
<dbReference type="PANTHER" id="PTHR11360">
    <property type="entry name" value="MONOCARBOXYLATE TRANSPORTER"/>
    <property type="match status" value="1"/>
</dbReference>
<feature type="transmembrane region" description="Helical" evidence="4">
    <location>
        <begin position="406"/>
        <end position="425"/>
    </location>
</feature>
<name>A0A4S8M568_DENBC</name>
<dbReference type="EMBL" id="ML179166">
    <property type="protein sequence ID" value="THU96928.1"/>
    <property type="molecule type" value="Genomic_DNA"/>
</dbReference>
<comment type="subcellular location">
    <subcellularLocation>
        <location evidence="1">Membrane</location>
        <topology evidence="1">Multi-pass membrane protein</topology>
    </subcellularLocation>
</comment>
<feature type="transmembrane region" description="Helical" evidence="4">
    <location>
        <begin position="167"/>
        <end position="189"/>
    </location>
</feature>
<comment type="similarity">
    <text evidence="2">Belongs to the major facilitator superfamily. Monocarboxylate porter (TC 2.A.1.13) family.</text>
</comment>
<protein>
    <submittedName>
        <fullName evidence="6">MFS general substrate transporter</fullName>
    </submittedName>
</protein>
<feature type="transmembrane region" description="Helical" evidence="4">
    <location>
        <begin position="315"/>
        <end position="336"/>
    </location>
</feature>
<sequence>MAQLRPKIFSYHSSSDTTATILSLQKDAEKDAAPAPTPSLTYGQDNHADVPADQPNDKCPDGGLQAWSVIFGLFLMLFCSFGYLSAWGVFQSYYENPSNNLLADSSSTNIAWIGSIQARFFSYTSLGYFVPILFGPIFDKGYYRSSLIAGCFGVVVSTFLVAECKLYWHFLVCQGLLTGIAMGILSGIAPVLVPQWFKLRLGIAFGITCAASPAGGILLPVLARVMLPNIGFAWTMRVFAFAFAVLLLICCFLIKARTVPEPTATKQKLFQVRNLKTGPYFAYIFSVLVVFMGLYTLPSYIATSALAIGVSESRAIYMVSIVNAGSGFGRILGGFAGDIFGPLNMQIIALFFAAILTWAWPFAQSEVTLIIVTVFFGIAFGVYVGLQSNPIVEMASSEDLGRVLGLMWGFAGIGALISLPIPALIQKTLGMKSMGFYTGSMILAGGFLAILARVLVTKKVFGKA</sequence>
<dbReference type="InterPro" id="IPR011701">
    <property type="entry name" value="MFS"/>
</dbReference>
<dbReference type="InterPro" id="IPR050327">
    <property type="entry name" value="Proton-linked_MCT"/>
</dbReference>
<dbReference type="GO" id="GO:0016020">
    <property type="term" value="C:membrane"/>
    <property type="evidence" value="ECO:0007669"/>
    <property type="project" value="UniProtKB-SubCell"/>
</dbReference>
<dbReference type="Proteomes" id="UP000297245">
    <property type="component" value="Unassembled WGS sequence"/>
</dbReference>
<dbReference type="InterPro" id="IPR036259">
    <property type="entry name" value="MFS_trans_sf"/>
</dbReference>
<evidence type="ECO:0000313" key="6">
    <source>
        <dbReference type="EMBL" id="THU96928.1"/>
    </source>
</evidence>
<dbReference type="GO" id="GO:0022857">
    <property type="term" value="F:transmembrane transporter activity"/>
    <property type="evidence" value="ECO:0007669"/>
    <property type="project" value="InterPro"/>
</dbReference>
<organism evidence="6 7">
    <name type="scientific">Dendrothele bispora (strain CBS 962.96)</name>
    <dbReference type="NCBI Taxonomy" id="1314807"/>
    <lineage>
        <taxon>Eukaryota</taxon>
        <taxon>Fungi</taxon>
        <taxon>Dikarya</taxon>
        <taxon>Basidiomycota</taxon>
        <taxon>Agaricomycotina</taxon>
        <taxon>Agaricomycetes</taxon>
        <taxon>Agaricomycetidae</taxon>
        <taxon>Agaricales</taxon>
        <taxon>Agaricales incertae sedis</taxon>
        <taxon>Dendrothele</taxon>
    </lineage>
</organism>
<feature type="transmembrane region" description="Helical" evidence="4">
    <location>
        <begin position="142"/>
        <end position="161"/>
    </location>
</feature>